<keyword evidence="3" id="KW-1185">Reference proteome</keyword>
<gene>
    <name evidence="2" type="ORF">ABVK25_001881</name>
</gene>
<evidence type="ECO:0000256" key="1">
    <source>
        <dbReference type="SAM" id="MobiDB-lite"/>
    </source>
</evidence>
<name>A0ABR4BKQ6_9LECA</name>
<feature type="compositionally biased region" description="Basic and acidic residues" evidence="1">
    <location>
        <begin position="1"/>
        <end position="17"/>
    </location>
</feature>
<dbReference type="EMBL" id="JBHFEH010000003">
    <property type="protein sequence ID" value="KAL2058263.1"/>
    <property type="molecule type" value="Genomic_DNA"/>
</dbReference>
<proteinExistence type="predicted"/>
<evidence type="ECO:0000313" key="3">
    <source>
        <dbReference type="Proteomes" id="UP001590951"/>
    </source>
</evidence>
<comment type="caution">
    <text evidence="2">The sequence shown here is derived from an EMBL/GenBank/DDBJ whole genome shotgun (WGS) entry which is preliminary data.</text>
</comment>
<feature type="compositionally biased region" description="Acidic residues" evidence="1">
    <location>
        <begin position="36"/>
        <end position="46"/>
    </location>
</feature>
<feature type="region of interest" description="Disordered" evidence="1">
    <location>
        <begin position="1"/>
        <end position="53"/>
    </location>
</feature>
<protein>
    <submittedName>
        <fullName evidence="2">Uncharacterized protein</fullName>
    </submittedName>
</protein>
<sequence>MPPEEELPKVDRIKDQPGADQDNDQQEEGPSRDQSLDDPDSDPSEDEQTKDRVLEYVVSKLKKISTA</sequence>
<dbReference type="Proteomes" id="UP001590951">
    <property type="component" value="Unassembled WGS sequence"/>
</dbReference>
<accession>A0ABR4BKQ6</accession>
<organism evidence="2 3">
    <name type="scientific">Lepraria finkii</name>
    <dbReference type="NCBI Taxonomy" id="1340010"/>
    <lineage>
        <taxon>Eukaryota</taxon>
        <taxon>Fungi</taxon>
        <taxon>Dikarya</taxon>
        <taxon>Ascomycota</taxon>
        <taxon>Pezizomycotina</taxon>
        <taxon>Lecanoromycetes</taxon>
        <taxon>OSLEUM clade</taxon>
        <taxon>Lecanoromycetidae</taxon>
        <taxon>Lecanorales</taxon>
        <taxon>Lecanorineae</taxon>
        <taxon>Stereocaulaceae</taxon>
        <taxon>Lepraria</taxon>
    </lineage>
</organism>
<reference evidence="2 3" key="1">
    <citation type="submission" date="2024-09" db="EMBL/GenBank/DDBJ databases">
        <title>Rethinking Asexuality: The Enigmatic Case of Functional Sexual Genes in Lepraria (Stereocaulaceae).</title>
        <authorList>
            <person name="Doellman M."/>
            <person name="Sun Y."/>
            <person name="Barcenas-Pena A."/>
            <person name="Lumbsch H.T."/>
            <person name="Grewe F."/>
        </authorList>
    </citation>
    <scope>NUCLEOTIDE SEQUENCE [LARGE SCALE GENOMIC DNA]</scope>
    <source>
        <strain evidence="2 3">Grewe 0041</strain>
    </source>
</reference>
<evidence type="ECO:0000313" key="2">
    <source>
        <dbReference type="EMBL" id="KAL2058263.1"/>
    </source>
</evidence>